<comment type="caution">
    <text evidence="2">The sequence shown here is derived from an EMBL/GenBank/DDBJ whole genome shotgun (WGS) entry which is preliminary data.</text>
</comment>
<proteinExistence type="inferred from homology"/>
<dbReference type="NCBIfam" id="NF002845">
    <property type="entry name" value="PRK03094.1"/>
    <property type="match status" value="1"/>
</dbReference>
<reference evidence="2" key="1">
    <citation type="submission" date="2021-03" db="EMBL/GenBank/DDBJ databases">
        <title>Bacillus suaedae sp. nov., isolated from Suaeda aralocaspica.</title>
        <authorList>
            <person name="Lei R.F.R."/>
        </authorList>
    </citation>
    <scope>NUCLEOTIDE SEQUENCE</scope>
    <source>
        <strain evidence="2">YZJH907-2</strain>
    </source>
</reference>
<dbReference type="Proteomes" id="UP000678228">
    <property type="component" value="Unassembled WGS sequence"/>
</dbReference>
<evidence type="ECO:0000313" key="3">
    <source>
        <dbReference type="Proteomes" id="UP000678228"/>
    </source>
</evidence>
<accession>A0A941AR95</accession>
<dbReference type="RefSeq" id="WP_210597889.1">
    <property type="nucleotide sequence ID" value="NZ_JAGKSQ010000005.1"/>
</dbReference>
<gene>
    <name evidence="2" type="ORF">J7W16_13735</name>
</gene>
<organism evidence="2 3">
    <name type="scientific">Halalkalibacter suaedae</name>
    <dbReference type="NCBI Taxonomy" id="2822140"/>
    <lineage>
        <taxon>Bacteria</taxon>
        <taxon>Bacillati</taxon>
        <taxon>Bacillota</taxon>
        <taxon>Bacilli</taxon>
        <taxon>Bacillales</taxon>
        <taxon>Bacillaceae</taxon>
        <taxon>Halalkalibacter</taxon>
    </lineage>
</organism>
<comment type="similarity">
    <text evidence="1">Belongs to the UPF0180 family.</text>
</comment>
<dbReference type="EMBL" id="JAGKSQ010000005">
    <property type="protein sequence ID" value="MBP3952198.1"/>
    <property type="molecule type" value="Genomic_DNA"/>
</dbReference>
<evidence type="ECO:0000313" key="2">
    <source>
        <dbReference type="EMBL" id="MBP3952198.1"/>
    </source>
</evidence>
<evidence type="ECO:0000256" key="1">
    <source>
        <dbReference type="HAMAP-Rule" id="MF_00506"/>
    </source>
</evidence>
<protein>
    <recommendedName>
        <fullName evidence="1">UPF0180 protein J7W16_13735</fullName>
    </recommendedName>
</protein>
<sequence length="83" mass="9006">MARIGVEQSLTAVQQELQSKGYEVIQLKQEQDAQGCDCCVITGQDQNVMGVQDAAIKGSVINADGMTAEEVCQKVEQKIGYQQ</sequence>
<dbReference type="InterPro" id="IPR005370">
    <property type="entry name" value="UPF0180"/>
</dbReference>
<keyword evidence="3" id="KW-1185">Reference proteome</keyword>
<dbReference type="AlphaFoldDB" id="A0A941AR95"/>
<dbReference type="HAMAP" id="MF_00506">
    <property type="entry name" value="UPF0180"/>
    <property type="match status" value="1"/>
</dbReference>
<name>A0A941AR95_9BACI</name>
<dbReference type="Pfam" id="PF03698">
    <property type="entry name" value="UPF0180"/>
    <property type="match status" value="1"/>
</dbReference>